<dbReference type="InterPro" id="IPR001429">
    <property type="entry name" value="P2X_purnocptor"/>
</dbReference>
<protein>
    <submittedName>
        <fullName evidence="16">ATP receptor</fullName>
    </submittedName>
</protein>
<evidence type="ECO:0000256" key="11">
    <source>
        <dbReference type="ARBA" id="ARBA00023286"/>
    </source>
</evidence>
<evidence type="ECO:0000256" key="1">
    <source>
        <dbReference type="ARBA" id="ARBA00004651"/>
    </source>
</evidence>
<keyword evidence="8 14" id="KW-0472">Membrane</keyword>
<evidence type="ECO:0000256" key="14">
    <source>
        <dbReference type="SAM" id="Phobius"/>
    </source>
</evidence>
<keyword evidence="6 14" id="KW-1133">Transmembrane helix</keyword>
<evidence type="ECO:0000256" key="12">
    <source>
        <dbReference type="ARBA" id="ARBA00023303"/>
    </source>
</evidence>
<comment type="similarity">
    <text evidence="2">Belongs to the P2X receptor family.</text>
</comment>
<keyword evidence="12" id="KW-0407">Ion channel</keyword>
<evidence type="ECO:0000256" key="2">
    <source>
        <dbReference type="ARBA" id="ARBA00009848"/>
    </source>
</evidence>
<keyword evidence="5 14" id="KW-0812">Transmembrane</keyword>
<evidence type="ECO:0000313" key="15">
    <source>
        <dbReference type="Proteomes" id="UP000887566"/>
    </source>
</evidence>
<evidence type="ECO:0000256" key="8">
    <source>
        <dbReference type="ARBA" id="ARBA00023136"/>
    </source>
</evidence>
<dbReference type="Proteomes" id="UP000887566">
    <property type="component" value="Unplaced"/>
</dbReference>
<proteinExistence type="inferred from homology"/>
<sequence>MVGDDAFCDPSVPTSCVKGQAVQNGNGVKTGNCVKSLHPIPGKPHTNYTCEIEAWCPVEYDSTEFKGPLLREAENFTLLVKNFIQFPKFGKTRRNILDSVNNETYLKSCHYSADSDPYCPIFQLGYIAEQSNVNFAHIAEQGGVIGVMIKWDCNLDFDIEYCRPQYSFSRLDSDDVKVAVGWNFRFSKEYRENGTISRDLYKAFGILFVFSVQGTAGKFSAMPLAINIGSGVALLGLATLFCDFLILHIVPQKMYYTQKKYLRVVGASSAERSAESTDEQVLVE</sequence>
<evidence type="ECO:0000256" key="4">
    <source>
        <dbReference type="ARBA" id="ARBA00022475"/>
    </source>
</evidence>
<dbReference type="PRINTS" id="PR01307">
    <property type="entry name" value="P2XRECEPTOR"/>
</dbReference>
<dbReference type="WBParaSite" id="PSAMB.scaffold14085size2009.g35850.t1">
    <property type="protein sequence ID" value="PSAMB.scaffold14085size2009.g35850.t1"/>
    <property type="gene ID" value="PSAMB.scaffold14085size2009.g35850"/>
</dbReference>
<comment type="catalytic activity">
    <reaction evidence="13">
        <text>Ca(2+)(in) = Ca(2+)(out)</text>
        <dbReference type="Rhea" id="RHEA:29671"/>
        <dbReference type="ChEBI" id="CHEBI:29108"/>
    </reaction>
</comment>
<dbReference type="GO" id="GO:0098794">
    <property type="term" value="C:postsynapse"/>
    <property type="evidence" value="ECO:0007669"/>
    <property type="project" value="GOC"/>
</dbReference>
<dbReference type="GO" id="GO:0001614">
    <property type="term" value="F:purinergic nucleotide receptor activity"/>
    <property type="evidence" value="ECO:0007669"/>
    <property type="project" value="InterPro"/>
</dbReference>
<dbReference type="InterPro" id="IPR059116">
    <property type="entry name" value="P2X_receptor"/>
</dbReference>
<dbReference type="AlphaFoldDB" id="A0A914V0W2"/>
<accession>A0A914V0W2</accession>
<dbReference type="InterPro" id="IPR053792">
    <property type="entry name" value="P2X_RECEPTOR_CS"/>
</dbReference>
<dbReference type="PANTHER" id="PTHR10125">
    <property type="entry name" value="P2X PURINOCEPTOR"/>
    <property type="match status" value="1"/>
</dbReference>
<reference evidence="16" key="1">
    <citation type="submission" date="2022-11" db="UniProtKB">
        <authorList>
            <consortium name="WormBaseParasite"/>
        </authorList>
    </citation>
    <scope>IDENTIFICATION</scope>
</reference>
<evidence type="ECO:0000256" key="6">
    <source>
        <dbReference type="ARBA" id="ARBA00022989"/>
    </source>
</evidence>
<dbReference type="PROSITE" id="PS01212">
    <property type="entry name" value="P2X_RECEPTOR"/>
    <property type="match status" value="1"/>
</dbReference>
<dbReference type="GO" id="GO:0005886">
    <property type="term" value="C:plasma membrane"/>
    <property type="evidence" value="ECO:0007669"/>
    <property type="project" value="UniProtKB-SubCell"/>
</dbReference>
<dbReference type="InterPro" id="IPR027309">
    <property type="entry name" value="P2X_extracellular_dom_sf"/>
</dbReference>
<dbReference type="GO" id="GO:0070588">
    <property type="term" value="P:calcium ion transmembrane transport"/>
    <property type="evidence" value="ECO:0007669"/>
    <property type="project" value="TreeGrafter"/>
</dbReference>
<evidence type="ECO:0000256" key="3">
    <source>
        <dbReference type="ARBA" id="ARBA00022448"/>
    </source>
</evidence>
<dbReference type="PANTHER" id="PTHR10125:SF31">
    <property type="entry name" value="P2X RECEPTOR E"/>
    <property type="match status" value="1"/>
</dbReference>
<keyword evidence="3" id="KW-0813">Transport</keyword>
<evidence type="ECO:0000256" key="7">
    <source>
        <dbReference type="ARBA" id="ARBA00023065"/>
    </source>
</evidence>
<evidence type="ECO:0000256" key="10">
    <source>
        <dbReference type="ARBA" id="ARBA00023180"/>
    </source>
</evidence>
<name>A0A914V0W2_9BILA</name>
<dbReference type="GO" id="GO:0004931">
    <property type="term" value="F:extracellularly ATP-gated monoatomic cation channel activity"/>
    <property type="evidence" value="ECO:0007669"/>
    <property type="project" value="InterPro"/>
</dbReference>
<feature type="transmembrane region" description="Helical" evidence="14">
    <location>
        <begin position="228"/>
        <end position="250"/>
    </location>
</feature>
<evidence type="ECO:0000313" key="16">
    <source>
        <dbReference type="WBParaSite" id="PSAMB.scaffold14085size2009.g35850.t1"/>
    </source>
</evidence>
<evidence type="ECO:0000256" key="13">
    <source>
        <dbReference type="ARBA" id="ARBA00036634"/>
    </source>
</evidence>
<keyword evidence="15" id="KW-1185">Reference proteome</keyword>
<keyword evidence="9" id="KW-1015">Disulfide bond</keyword>
<keyword evidence="7" id="KW-0406">Ion transport</keyword>
<dbReference type="Pfam" id="PF00864">
    <property type="entry name" value="P2X_receptor"/>
    <property type="match status" value="1"/>
</dbReference>
<evidence type="ECO:0000256" key="9">
    <source>
        <dbReference type="ARBA" id="ARBA00023157"/>
    </source>
</evidence>
<organism evidence="15 16">
    <name type="scientific">Plectus sambesii</name>
    <dbReference type="NCBI Taxonomy" id="2011161"/>
    <lineage>
        <taxon>Eukaryota</taxon>
        <taxon>Metazoa</taxon>
        <taxon>Ecdysozoa</taxon>
        <taxon>Nematoda</taxon>
        <taxon>Chromadorea</taxon>
        <taxon>Plectida</taxon>
        <taxon>Plectina</taxon>
        <taxon>Plectoidea</taxon>
        <taxon>Plectidae</taxon>
        <taxon>Plectus</taxon>
    </lineage>
</organism>
<keyword evidence="10" id="KW-0325">Glycoprotein</keyword>
<keyword evidence="4" id="KW-1003">Cell membrane</keyword>
<keyword evidence="11" id="KW-1071">Ligand-gated ion channel</keyword>
<dbReference type="NCBIfam" id="TIGR00863">
    <property type="entry name" value="P2X"/>
    <property type="match status" value="1"/>
</dbReference>
<dbReference type="Gene3D" id="2.60.490.10">
    <property type="entry name" value="atp-gated p2x4 ion channel domain"/>
    <property type="match status" value="1"/>
</dbReference>
<dbReference type="GO" id="GO:0033198">
    <property type="term" value="P:response to ATP"/>
    <property type="evidence" value="ECO:0007669"/>
    <property type="project" value="InterPro"/>
</dbReference>
<comment type="subcellular location">
    <subcellularLocation>
        <location evidence="1">Cell membrane</location>
        <topology evidence="1">Multi-pass membrane protein</topology>
    </subcellularLocation>
</comment>
<evidence type="ECO:0000256" key="5">
    <source>
        <dbReference type="ARBA" id="ARBA00022692"/>
    </source>
</evidence>